<dbReference type="EMBL" id="JBJUIK010000006">
    <property type="protein sequence ID" value="KAL3525907.1"/>
    <property type="molecule type" value="Genomic_DNA"/>
</dbReference>
<gene>
    <name evidence="3" type="ORF">ACH5RR_014279</name>
</gene>
<feature type="signal peptide" evidence="2">
    <location>
        <begin position="1"/>
        <end position="24"/>
    </location>
</feature>
<evidence type="ECO:0000313" key="4">
    <source>
        <dbReference type="Proteomes" id="UP001630127"/>
    </source>
</evidence>
<dbReference type="Proteomes" id="UP001630127">
    <property type="component" value="Unassembled WGS sequence"/>
</dbReference>
<reference evidence="3 4" key="1">
    <citation type="submission" date="2024-11" db="EMBL/GenBank/DDBJ databases">
        <title>A near-complete genome assembly of Cinchona calisaya.</title>
        <authorList>
            <person name="Lian D.C."/>
            <person name="Zhao X.W."/>
            <person name="Wei L."/>
        </authorList>
    </citation>
    <scope>NUCLEOTIDE SEQUENCE [LARGE SCALE GENOMIC DNA]</scope>
    <source>
        <tissue evidence="3">Nenye</tissue>
    </source>
</reference>
<proteinExistence type="predicted"/>
<dbReference type="AlphaFoldDB" id="A0ABD3A522"/>
<sequence length="89" mass="9699">MATLKKTCLVLVAIVLIRSVICEATDNKTIKYGDLERDGVPCNRDANEQPITRQRMEAEGGGGGAANPTKVAMRHLDQQPIKAKSFDDD</sequence>
<name>A0ABD3A522_9GENT</name>
<accession>A0ABD3A522</accession>
<evidence type="ECO:0000256" key="1">
    <source>
        <dbReference type="SAM" id="MobiDB-lite"/>
    </source>
</evidence>
<feature type="region of interest" description="Disordered" evidence="1">
    <location>
        <begin position="41"/>
        <end position="89"/>
    </location>
</feature>
<evidence type="ECO:0000256" key="2">
    <source>
        <dbReference type="SAM" id="SignalP"/>
    </source>
</evidence>
<feature type="chain" id="PRO_5044753970" evidence="2">
    <location>
        <begin position="25"/>
        <end position="89"/>
    </location>
</feature>
<protein>
    <submittedName>
        <fullName evidence="3">Uncharacterized protein</fullName>
    </submittedName>
</protein>
<keyword evidence="2" id="KW-0732">Signal</keyword>
<organism evidence="3 4">
    <name type="scientific">Cinchona calisaya</name>
    <dbReference type="NCBI Taxonomy" id="153742"/>
    <lineage>
        <taxon>Eukaryota</taxon>
        <taxon>Viridiplantae</taxon>
        <taxon>Streptophyta</taxon>
        <taxon>Embryophyta</taxon>
        <taxon>Tracheophyta</taxon>
        <taxon>Spermatophyta</taxon>
        <taxon>Magnoliopsida</taxon>
        <taxon>eudicotyledons</taxon>
        <taxon>Gunneridae</taxon>
        <taxon>Pentapetalae</taxon>
        <taxon>asterids</taxon>
        <taxon>lamiids</taxon>
        <taxon>Gentianales</taxon>
        <taxon>Rubiaceae</taxon>
        <taxon>Cinchonoideae</taxon>
        <taxon>Cinchoneae</taxon>
        <taxon>Cinchona</taxon>
    </lineage>
</organism>
<evidence type="ECO:0000313" key="3">
    <source>
        <dbReference type="EMBL" id="KAL3525907.1"/>
    </source>
</evidence>
<keyword evidence="4" id="KW-1185">Reference proteome</keyword>
<comment type="caution">
    <text evidence="3">The sequence shown here is derived from an EMBL/GenBank/DDBJ whole genome shotgun (WGS) entry which is preliminary data.</text>
</comment>